<reference evidence="2" key="2">
    <citation type="journal article" date="2023" name="BMC Genomics">
        <title>Pest status, molecular evolution, and epigenetic factors derived from the genome assembly of Frankliniella fusca, a thysanopteran phytovirus vector.</title>
        <authorList>
            <person name="Catto M.A."/>
            <person name="Labadie P.E."/>
            <person name="Jacobson A.L."/>
            <person name="Kennedy G.G."/>
            <person name="Srinivasan R."/>
            <person name="Hunt B.G."/>
        </authorList>
    </citation>
    <scope>NUCLEOTIDE SEQUENCE</scope>
    <source>
        <strain evidence="2">PL_HMW_Pooled</strain>
    </source>
</reference>
<protein>
    <submittedName>
        <fullName evidence="2">Membrane glycoprotein spo14</fullName>
    </submittedName>
</protein>
<evidence type="ECO:0000313" key="3">
    <source>
        <dbReference type="Proteomes" id="UP001219518"/>
    </source>
</evidence>
<gene>
    <name evidence="2" type="ORF">KUF71_001327</name>
</gene>
<evidence type="ECO:0000256" key="1">
    <source>
        <dbReference type="SAM" id="MobiDB-lite"/>
    </source>
</evidence>
<dbReference type="EMBL" id="JAHWGI010001433">
    <property type="protein sequence ID" value="KAK3931954.1"/>
    <property type="molecule type" value="Genomic_DNA"/>
</dbReference>
<keyword evidence="3" id="KW-1185">Reference proteome</keyword>
<reference evidence="2" key="1">
    <citation type="submission" date="2021-07" db="EMBL/GenBank/DDBJ databases">
        <authorList>
            <person name="Catto M.A."/>
            <person name="Jacobson A."/>
            <person name="Kennedy G."/>
            <person name="Labadie P."/>
            <person name="Hunt B.G."/>
            <person name="Srinivasan R."/>
        </authorList>
    </citation>
    <scope>NUCLEOTIDE SEQUENCE</scope>
    <source>
        <strain evidence="2">PL_HMW_Pooled</strain>
        <tissue evidence="2">Head</tissue>
    </source>
</reference>
<evidence type="ECO:0000313" key="2">
    <source>
        <dbReference type="EMBL" id="KAK3931954.1"/>
    </source>
</evidence>
<name>A0AAE1LV83_9NEOP</name>
<dbReference type="Proteomes" id="UP001219518">
    <property type="component" value="Unassembled WGS sequence"/>
</dbReference>
<feature type="region of interest" description="Disordered" evidence="1">
    <location>
        <begin position="1"/>
        <end position="20"/>
    </location>
</feature>
<proteinExistence type="predicted"/>
<dbReference type="AlphaFoldDB" id="A0AAE1LV83"/>
<accession>A0AAE1LV83</accession>
<comment type="caution">
    <text evidence="2">The sequence shown here is derived from an EMBL/GenBank/DDBJ whole genome shotgun (WGS) entry which is preliminary data.</text>
</comment>
<sequence>MAGSGGVAPRDITSLERTRPQMTQGYNPIIEGLTVAKLYFFTRKRVAFSERDALRKSIFKYNQRYVFISSCT</sequence>
<organism evidence="2 3">
    <name type="scientific">Frankliniella fusca</name>
    <dbReference type="NCBI Taxonomy" id="407009"/>
    <lineage>
        <taxon>Eukaryota</taxon>
        <taxon>Metazoa</taxon>
        <taxon>Ecdysozoa</taxon>
        <taxon>Arthropoda</taxon>
        <taxon>Hexapoda</taxon>
        <taxon>Insecta</taxon>
        <taxon>Pterygota</taxon>
        <taxon>Neoptera</taxon>
        <taxon>Paraneoptera</taxon>
        <taxon>Thysanoptera</taxon>
        <taxon>Terebrantia</taxon>
        <taxon>Thripoidea</taxon>
        <taxon>Thripidae</taxon>
        <taxon>Frankliniella</taxon>
    </lineage>
</organism>